<organism evidence="2 3">
    <name type="scientific">Candidatus Enterousia excrementavium</name>
    <dbReference type="NCBI Taxonomy" id="2840789"/>
    <lineage>
        <taxon>Bacteria</taxon>
        <taxon>Pseudomonadati</taxon>
        <taxon>Pseudomonadota</taxon>
        <taxon>Alphaproteobacteria</taxon>
        <taxon>Candidatus Enterousia</taxon>
    </lineage>
</organism>
<evidence type="ECO:0000259" key="1">
    <source>
        <dbReference type="Pfam" id="PF00535"/>
    </source>
</evidence>
<dbReference type="Gene3D" id="3.90.550.10">
    <property type="entry name" value="Spore Coat Polysaccharide Biosynthesis Protein SpsA, Chain A"/>
    <property type="match status" value="1"/>
</dbReference>
<sequence>MKTLPLVSVVIPVYNAEKFISKCLEHLVHQTYDNLEIIVVDDGSKDGTVDVCAKYAKSDKRVHIIRQKNGGPSVALNAGLDAARGQWVHFHDHDDFVNLDFFEKMMNVAVLTDADILCGEVNQPEYNFPRFEHVEILVSLKDKILKTGANKLNPAWRYVYKKSFLDKIGLKYEPDVFGAQDVFFTKPAIVLAHTVATVPGAIYNVVNTPTALGKSHKLLKDKNDNDSVRAVYQKYDKFLMEHGAFELMNMPEQPYKVSELRVFNMVVAKRAMFYNKTRYYLFGINIGTRKLAI</sequence>
<dbReference type="InterPro" id="IPR029044">
    <property type="entry name" value="Nucleotide-diphossugar_trans"/>
</dbReference>
<dbReference type="PANTHER" id="PTHR43685">
    <property type="entry name" value="GLYCOSYLTRANSFERASE"/>
    <property type="match status" value="1"/>
</dbReference>
<reference evidence="2" key="1">
    <citation type="submission" date="2020-10" db="EMBL/GenBank/DDBJ databases">
        <authorList>
            <person name="Gilroy R."/>
        </authorList>
    </citation>
    <scope>NUCLEOTIDE SEQUENCE</scope>
    <source>
        <strain evidence="2">B1-16210</strain>
    </source>
</reference>
<proteinExistence type="predicted"/>
<dbReference type="InterPro" id="IPR050834">
    <property type="entry name" value="Glycosyltransf_2"/>
</dbReference>
<name>A0A940ICI2_9PROT</name>
<dbReference type="CDD" id="cd00761">
    <property type="entry name" value="Glyco_tranf_GTA_type"/>
    <property type="match status" value="1"/>
</dbReference>
<evidence type="ECO:0000313" key="3">
    <source>
        <dbReference type="Proteomes" id="UP000721442"/>
    </source>
</evidence>
<dbReference type="Proteomes" id="UP000721442">
    <property type="component" value="Unassembled WGS sequence"/>
</dbReference>
<dbReference type="InterPro" id="IPR001173">
    <property type="entry name" value="Glyco_trans_2-like"/>
</dbReference>
<feature type="domain" description="Glycosyltransferase 2-like" evidence="1">
    <location>
        <begin position="8"/>
        <end position="136"/>
    </location>
</feature>
<dbReference type="AlphaFoldDB" id="A0A940ICI2"/>
<evidence type="ECO:0000313" key="2">
    <source>
        <dbReference type="EMBL" id="MBO8407569.1"/>
    </source>
</evidence>
<dbReference type="PANTHER" id="PTHR43685:SF2">
    <property type="entry name" value="GLYCOSYLTRANSFERASE 2-LIKE DOMAIN-CONTAINING PROTEIN"/>
    <property type="match status" value="1"/>
</dbReference>
<gene>
    <name evidence="2" type="ORF">IAC77_03885</name>
</gene>
<dbReference type="SUPFAM" id="SSF53448">
    <property type="entry name" value="Nucleotide-diphospho-sugar transferases"/>
    <property type="match status" value="1"/>
</dbReference>
<accession>A0A940ICI2</accession>
<protein>
    <submittedName>
        <fullName evidence="2">Glycosyltransferase family 2 protein</fullName>
    </submittedName>
</protein>
<dbReference type="Pfam" id="PF00535">
    <property type="entry name" value="Glycos_transf_2"/>
    <property type="match status" value="1"/>
</dbReference>
<comment type="caution">
    <text evidence="2">The sequence shown here is derived from an EMBL/GenBank/DDBJ whole genome shotgun (WGS) entry which is preliminary data.</text>
</comment>
<dbReference type="EMBL" id="JADINE010000047">
    <property type="protein sequence ID" value="MBO8407569.1"/>
    <property type="molecule type" value="Genomic_DNA"/>
</dbReference>
<reference evidence="2" key="2">
    <citation type="journal article" date="2021" name="PeerJ">
        <title>Extensive microbial diversity within the chicken gut microbiome revealed by metagenomics and culture.</title>
        <authorList>
            <person name="Gilroy R."/>
            <person name="Ravi A."/>
            <person name="Getino M."/>
            <person name="Pursley I."/>
            <person name="Horton D.L."/>
            <person name="Alikhan N.F."/>
            <person name="Baker D."/>
            <person name="Gharbi K."/>
            <person name="Hall N."/>
            <person name="Watson M."/>
            <person name="Adriaenssens E.M."/>
            <person name="Foster-Nyarko E."/>
            <person name="Jarju S."/>
            <person name="Secka A."/>
            <person name="Antonio M."/>
            <person name="Oren A."/>
            <person name="Chaudhuri R.R."/>
            <person name="La Ragione R."/>
            <person name="Hildebrand F."/>
            <person name="Pallen M.J."/>
        </authorList>
    </citation>
    <scope>NUCLEOTIDE SEQUENCE</scope>
    <source>
        <strain evidence="2">B1-16210</strain>
    </source>
</reference>